<organism evidence="6 7">
    <name type="scientific">Kineosporia babensis</name>
    <dbReference type="NCBI Taxonomy" id="499548"/>
    <lineage>
        <taxon>Bacteria</taxon>
        <taxon>Bacillati</taxon>
        <taxon>Actinomycetota</taxon>
        <taxon>Actinomycetes</taxon>
        <taxon>Kineosporiales</taxon>
        <taxon>Kineosporiaceae</taxon>
        <taxon>Kineosporia</taxon>
    </lineage>
</organism>
<comment type="similarity">
    <text evidence="2 4">Belongs to the Nudix hydrolase family.</text>
</comment>
<gene>
    <name evidence="6" type="ORF">LR394_13330</name>
</gene>
<dbReference type="EMBL" id="JAJOMB010000006">
    <property type="protein sequence ID" value="MCD5311886.1"/>
    <property type="molecule type" value="Genomic_DNA"/>
</dbReference>
<accession>A0A9X1NEL4</accession>
<comment type="caution">
    <text evidence="6">The sequence shown here is derived from an EMBL/GenBank/DDBJ whole genome shotgun (WGS) entry which is preliminary data.</text>
</comment>
<dbReference type="Pfam" id="PF00293">
    <property type="entry name" value="NUDIX"/>
    <property type="match status" value="1"/>
</dbReference>
<evidence type="ECO:0000259" key="5">
    <source>
        <dbReference type="PROSITE" id="PS51462"/>
    </source>
</evidence>
<evidence type="ECO:0000256" key="3">
    <source>
        <dbReference type="ARBA" id="ARBA00022801"/>
    </source>
</evidence>
<dbReference type="Proteomes" id="UP001138997">
    <property type="component" value="Unassembled WGS sequence"/>
</dbReference>
<sequence length="162" mass="17599">MTNTALPAAIDSHTLLVAAVIVHDQSPDKNTDSVLLLRRAPGAKFAPLLWDLPSGKADKGESITAAAVRELREETGLEVDESDLQVSGIIHGAWGIESPNGYLTVVFATRRWRGEAVNTEPHKHDRLIWTPVDQLPTEFVPTTGATLNNYLTGGPMVHLRGF</sequence>
<dbReference type="PROSITE" id="PS51462">
    <property type="entry name" value="NUDIX"/>
    <property type="match status" value="1"/>
</dbReference>
<keyword evidence="7" id="KW-1185">Reference proteome</keyword>
<keyword evidence="3 4" id="KW-0378">Hydrolase</keyword>
<dbReference type="PRINTS" id="PR00502">
    <property type="entry name" value="NUDIXFAMILY"/>
</dbReference>
<dbReference type="PANTHER" id="PTHR43046">
    <property type="entry name" value="GDP-MANNOSE MANNOSYL HYDROLASE"/>
    <property type="match status" value="1"/>
</dbReference>
<dbReference type="InterPro" id="IPR020084">
    <property type="entry name" value="NUDIX_hydrolase_CS"/>
</dbReference>
<dbReference type="Gene3D" id="3.90.79.10">
    <property type="entry name" value="Nucleoside Triphosphate Pyrophosphohydrolase"/>
    <property type="match status" value="1"/>
</dbReference>
<dbReference type="PANTHER" id="PTHR43046:SF14">
    <property type="entry name" value="MUTT_NUDIX FAMILY PROTEIN"/>
    <property type="match status" value="1"/>
</dbReference>
<comment type="cofactor">
    <cofactor evidence="1">
        <name>Mg(2+)</name>
        <dbReference type="ChEBI" id="CHEBI:18420"/>
    </cofactor>
</comment>
<dbReference type="GO" id="GO:0016787">
    <property type="term" value="F:hydrolase activity"/>
    <property type="evidence" value="ECO:0007669"/>
    <property type="project" value="UniProtKB-KW"/>
</dbReference>
<dbReference type="InterPro" id="IPR020476">
    <property type="entry name" value="Nudix_hydrolase"/>
</dbReference>
<evidence type="ECO:0000256" key="1">
    <source>
        <dbReference type="ARBA" id="ARBA00001946"/>
    </source>
</evidence>
<evidence type="ECO:0000256" key="2">
    <source>
        <dbReference type="ARBA" id="ARBA00005582"/>
    </source>
</evidence>
<feature type="domain" description="Nudix hydrolase" evidence="5">
    <location>
        <begin position="12"/>
        <end position="152"/>
    </location>
</feature>
<dbReference type="InterPro" id="IPR000086">
    <property type="entry name" value="NUDIX_hydrolase_dom"/>
</dbReference>
<evidence type="ECO:0000313" key="7">
    <source>
        <dbReference type="Proteomes" id="UP001138997"/>
    </source>
</evidence>
<protein>
    <submittedName>
        <fullName evidence="6">NUDIX domain-containing protein</fullName>
    </submittedName>
</protein>
<dbReference type="InterPro" id="IPR015797">
    <property type="entry name" value="NUDIX_hydrolase-like_dom_sf"/>
</dbReference>
<dbReference type="AlphaFoldDB" id="A0A9X1NEL4"/>
<proteinExistence type="inferred from homology"/>
<evidence type="ECO:0000313" key="6">
    <source>
        <dbReference type="EMBL" id="MCD5311886.1"/>
    </source>
</evidence>
<dbReference type="SUPFAM" id="SSF55811">
    <property type="entry name" value="Nudix"/>
    <property type="match status" value="1"/>
</dbReference>
<evidence type="ECO:0000256" key="4">
    <source>
        <dbReference type="RuleBase" id="RU003476"/>
    </source>
</evidence>
<reference evidence="6" key="1">
    <citation type="submission" date="2021-11" db="EMBL/GenBank/DDBJ databases">
        <title>Streptomyces corallinus and Kineosporia corallina sp. nov., two new coral-derived marine actinobacteria.</title>
        <authorList>
            <person name="Buangrab K."/>
            <person name="Sutthacheep M."/>
            <person name="Yeemin T."/>
            <person name="Harunari E."/>
            <person name="Igarashi Y."/>
            <person name="Sripreechasak P."/>
            <person name="Kanchanasin P."/>
            <person name="Tanasupawat S."/>
            <person name="Phongsopitanun W."/>
        </authorList>
    </citation>
    <scope>NUCLEOTIDE SEQUENCE</scope>
    <source>
        <strain evidence="6">JCM 31032</strain>
    </source>
</reference>
<dbReference type="RefSeq" id="WP_231441545.1">
    <property type="nucleotide sequence ID" value="NZ_JAJOMB010000006.1"/>
</dbReference>
<dbReference type="PROSITE" id="PS00893">
    <property type="entry name" value="NUDIX_BOX"/>
    <property type="match status" value="1"/>
</dbReference>
<name>A0A9X1NEL4_9ACTN</name>